<sequence>MPNANYPGGPGGMNPMPGQAGGAPYAGMPPGRMGPGQMGARPYGPGMGPNMGPGMGPGIPPQVTSGMCPPPGMNRKGPGGPPDAASAIHHGANSIHNRPPGYPPNMPQGMMGAGSPYGPGPGAINSMQGMMNQGGPYGGGPMGGNMANNTPGMAPSPEFGIDVKLNPAQKINNKVDGTPKPETKKKSNSSTTTNEKITRLYELGPELERRTWVDRYLAFAEEKAMGMTNLPAVGRKPLDLFRLYVSVKEIGGLTQVSGSCVAVFVYSVCLFISRF</sequence>
<evidence type="ECO:0000313" key="4">
    <source>
        <dbReference type="Proteomes" id="UP000314982"/>
    </source>
</evidence>
<dbReference type="Proteomes" id="UP000314982">
    <property type="component" value="Unassembled WGS sequence"/>
</dbReference>
<reference evidence="3" key="2">
    <citation type="submission" date="2025-08" db="UniProtKB">
        <authorList>
            <consortium name="Ensembl"/>
        </authorList>
    </citation>
    <scope>IDENTIFICATION</scope>
</reference>
<dbReference type="InterPro" id="IPR001606">
    <property type="entry name" value="ARID_dom"/>
</dbReference>
<dbReference type="GeneTree" id="ENSGT00940000155194"/>
<organism evidence="3 4">
    <name type="scientific">Hucho hucho</name>
    <name type="common">huchen</name>
    <dbReference type="NCBI Taxonomy" id="62062"/>
    <lineage>
        <taxon>Eukaryota</taxon>
        <taxon>Metazoa</taxon>
        <taxon>Chordata</taxon>
        <taxon>Craniata</taxon>
        <taxon>Vertebrata</taxon>
        <taxon>Euteleostomi</taxon>
        <taxon>Actinopterygii</taxon>
        <taxon>Neopterygii</taxon>
        <taxon>Teleostei</taxon>
        <taxon>Protacanthopterygii</taxon>
        <taxon>Salmoniformes</taxon>
        <taxon>Salmonidae</taxon>
        <taxon>Salmoninae</taxon>
        <taxon>Hucho</taxon>
    </lineage>
</organism>
<dbReference type="InterPro" id="IPR021906">
    <property type="entry name" value="BAF250/Osa"/>
</dbReference>
<dbReference type="PANTHER" id="PTHR12656">
    <property type="entry name" value="BRG-1 ASSOCIATED FACTOR 250 BAF250"/>
    <property type="match status" value="1"/>
</dbReference>
<dbReference type="Ensembl" id="ENSHHUT00000025615.1">
    <property type="protein sequence ID" value="ENSHHUP00000024681.1"/>
    <property type="gene ID" value="ENSHHUG00000015500.1"/>
</dbReference>
<dbReference type="GO" id="GO:0003677">
    <property type="term" value="F:DNA binding"/>
    <property type="evidence" value="ECO:0007669"/>
    <property type="project" value="InterPro"/>
</dbReference>
<dbReference type="GO" id="GO:0006357">
    <property type="term" value="P:regulation of transcription by RNA polymerase II"/>
    <property type="evidence" value="ECO:0007669"/>
    <property type="project" value="TreeGrafter"/>
</dbReference>
<feature type="region of interest" description="Disordered" evidence="1">
    <location>
        <begin position="1"/>
        <end position="84"/>
    </location>
</feature>
<dbReference type="GO" id="GO:0035060">
    <property type="term" value="C:brahma complex"/>
    <property type="evidence" value="ECO:0007669"/>
    <property type="project" value="InterPro"/>
</dbReference>
<protein>
    <recommendedName>
        <fullName evidence="2">ARID domain-containing protein</fullName>
    </recommendedName>
</protein>
<dbReference type="SUPFAM" id="SSF46774">
    <property type="entry name" value="ARID-like"/>
    <property type="match status" value="1"/>
</dbReference>
<accession>A0A4W5LFT6</accession>
<dbReference type="GO" id="GO:0031491">
    <property type="term" value="F:nucleosome binding"/>
    <property type="evidence" value="ECO:0007669"/>
    <property type="project" value="TreeGrafter"/>
</dbReference>
<feature type="compositionally biased region" description="Low complexity" evidence="1">
    <location>
        <begin position="1"/>
        <end position="31"/>
    </location>
</feature>
<dbReference type="GO" id="GO:0006338">
    <property type="term" value="P:chromatin remodeling"/>
    <property type="evidence" value="ECO:0007669"/>
    <property type="project" value="InterPro"/>
</dbReference>
<dbReference type="STRING" id="62062.ENSHHUP00000024681"/>
<reference evidence="3" key="3">
    <citation type="submission" date="2025-09" db="UniProtKB">
        <authorList>
            <consortium name="Ensembl"/>
        </authorList>
    </citation>
    <scope>IDENTIFICATION</scope>
</reference>
<dbReference type="PROSITE" id="PS51011">
    <property type="entry name" value="ARID"/>
    <property type="match status" value="1"/>
</dbReference>
<dbReference type="GO" id="GO:0016514">
    <property type="term" value="C:SWI/SNF complex"/>
    <property type="evidence" value="ECO:0007669"/>
    <property type="project" value="InterPro"/>
</dbReference>
<dbReference type="Pfam" id="PF01388">
    <property type="entry name" value="ARID"/>
    <property type="match status" value="1"/>
</dbReference>
<evidence type="ECO:0000256" key="1">
    <source>
        <dbReference type="SAM" id="MobiDB-lite"/>
    </source>
</evidence>
<dbReference type="PANTHER" id="PTHR12656:SF12">
    <property type="entry name" value="AT-RICH INTERACTIVE DOMAIN-CONTAINING PROTEIN 1A"/>
    <property type="match status" value="1"/>
</dbReference>
<proteinExistence type="predicted"/>
<dbReference type="GO" id="GO:0045893">
    <property type="term" value="P:positive regulation of DNA-templated transcription"/>
    <property type="evidence" value="ECO:0007669"/>
    <property type="project" value="TreeGrafter"/>
</dbReference>
<evidence type="ECO:0000259" key="2">
    <source>
        <dbReference type="PROSITE" id="PS51011"/>
    </source>
</evidence>
<feature type="domain" description="ARID" evidence="2">
    <location>
        <begin position="206"/>
        <end position="275"/>
    </location>
</feature>
<dbReference type="AlphaFoldDB" id="A0A4W5LFT6"/>
<dbReference type="GO" id="GO:0071565">
    <property type="term" value="C:nBAF complex"/>
    <property type="evidence" value="ECO:0007669"/>
    <property type="project" value="TreeGrafter"/>
</dbReference>
<keyword evidence="4" id="KW-1185">Reference proteome</keyword>
<dbReference type="Gene3D" id="1.10.150.60">
    <property type="entry name" value="ARID DNA-binding domain"/>
    <property type="match status" value="1"/>
</dbReference>
<feature type="region of interest" description="Disordered" evidence="1">
    <location>
        <begin position="171"/>
        <end position="194"/>
    </location>
</feature>
<dbReference type="GO" id="GO:0005654">
    <property type="term" value="C:nucleoplasm"/>
    <property type="evidence" value="ECO:0007669"/>
    <property type="project" value="TreeGrafter"/>
</dbReference>
<name>A0A4W5LFT6_9TELE</name>
<evidence type="ECO:0000313" key="3">
    <source>
        <dbReference type="Ensembl" id="ENSHHUP00000024681.1"/>
    </source>
</evidence>
<feature type="compositionally biased region" description="Gly residues" evidence="1">
    <location>
        <begin position="45"/>
        <end position="57"/>
    </location>
</feature>
<reference evidence="4" key="1">
    <citation type="submission" date="2018-06" db="EMBL/GenBank/DDBJ databases">
        <title>Genome assembly of Danube salmon.</title>
        <authorList>
            <person name="Macqueen D.J."/>
            <person name="Gundappa M.K."/>
        </authorList>
    </citation>
    <scope>NUCLEOTIDE SEQUENCE [LARGE SCALE GENOMIC DNA]</scope>
</reference>
<dbReference type="InterPro" id="IPR036431">
    <property type="entry name" value="ARID_dom_sf"/>
</dbReference>